<name>A0A6G1X5G4_9BACI</name>
<dbReference type="InterPro" id="IPR047794">
    <property type="entry name" value="C45_proenzyme-like"/>
</dbReference>
<protein>
    <submittedName>
        <fullName evidence="2">Peptidase C45</fullName>
    </submittedName>
</protein>
<evidence type="ECO:0000313" key="3">
    <source>
        <dbReference type="Proteomes" id="UP000480185"/>
    </source>
</evidence>
<dbReference type="PANTHER" id="PTHR34180:SF1">
    <property type="entry name" value="BETA-ALANYL-DOPAMINE_CARCININE HYDROLASE"/>
    <property type="match status" value="1"/>
</dbReference>
<sequence length="337" mass="38485">MTMDQNFQVDILQLRNNPYEIGVRLGEWVKDKPIFQSFKSITKTEIDHTSMKHILQTYTPHLVEEIQGLADGVGVSFQKAAALFSGYDVPKVDAMGCTAFVNQHFYVRNYDFSPELYDGIFTLVQPNQSNAIAGYNLQLLGRHDGVNEQGLVGGIHFVSNVDYRKGFSAWTSLRMVLDVCSTVDDAYHLLKELPHAACYNFSLADQHGNMAVVEASPEQVNKRSHPSSMYCVNRFQTKPMEDKNRSNIEGSLKRESFLETIKSESHEELFNLFRNIDSPLFFTDYEELFGTIHTFSYSFHNSRILTTIAQGHEPLDIDFRKWLNGHDVKEDTMKGMI</sequence>
<accession>A0A6G1X5G4</accession>
<dbReference type="OrthoDB" id="8617387at2"/>
<evidence type="ECO:0000259" key="1">
    <source>
        <dbReference type="Pfam" id="PF03417"/>
    </source>
</evidence>
<dbReference type="Gene3D" id="1.10.10.2120">
    <property type="match status" value="1"/>
</dbReference>
<dbReference type="NCBIfam" id="NF040521">
    <property type="entry name" value="C45_proenzyme"/>
    <property type="match status" value="1"/>
</dbReference>
<dbReference type="EMBL" id="WJNH01000003">
    <property type="protein sequence ID" value="MRG86146.1"/>
    <property type="molecule type" value="Genomic_DNA"/>
</dbReference>
<dbReference type="AlphaFoldDB" id="A0A6G1X5G4"/>
<dbReference type="InterPro" id="IPR029055">
    <property type="entry name" value="Ntn_hydrolases_N"/>
</dbReference>
<dbReference type="SUPFAM" id="SSF56235">
    <property type="entry name" value="N-terminal nucleophile aminohydrolases (Ntn hydrolases)"/>
    <property type="match status" value="1"/>
</dbReference>
<dbReference type="InterPro" id="IPR047801">
    <property type="entry name" value="Peptidase_C45"/>
</dbReference>
<keyword evidence="3" id="KW-1185">Reference proteome</keyword>
<evidence type="ECO:0000313" key="2">
    <source>
        <dbReference type="EMBL" id="MRG86146.1"/>
    </source>
</evidence>
<dbReference type="Pfam" id="PF03417">
    <property type="entry name" value="AAT"/>
    <property type="match status" value="1"/>
</dbReference>
<organism evidence="2 3">
    <name type="scientific">Salinibacillus xinjiangensis</name>
    <dbReference type="NCBI Taxonomy" id="1229268"/>
    <lineage>
        <taxon>Bacteria</taxon>
        <taxon>Bacillati</taxon>
        <taxon>Bacillota</taxon>
        <taxon>Bacilli</taxon>
        <taxon>Bacillales</taxon>
        <taxon>Bacillaceae</taxon>
        <taxon>Salinibacillus</taxon>
    </lineage>
</organism>
<dbReference type="InterPro" id="IPR005079">
    <property type="entry name" value="Peptidase_C45_hydrolase"/>
</dbReference>
<gene>
    <name evidence="2" type="ORF">GH754_07385</name>
</gene>
<dbReference type="Gene3D" id="3.60.60.10">
    <property type="entry name" value="Penicillin V Acylase, Chain A"/>
    <property type="match status" value="1"/>
</dbReference>
<feature type="domain" description="Peptidase C45 hydrolase" evidence="1">
    <location>
        <begin position="102"/>
        <end position="310"/>
    </location>
</feature>
<dbReference type="Proteomes" id="UP000480185">
    <property type="component" value="Unassembled WGS sequence"/>
</dbReference>
<comment type="caution">
    <text evidence="2">The sequence shown here is derived from an EMBL/GenBank/DDBJ whole genome shotgun (WGS) entry which is preliminary data.</text>
</comment>
<proteinExistence type="predicted"/>
<dbReference type="PANTHER" id="PTHR34180">
    <property type="entry name" value="PEPTIDASE C45"/>
    <property type="match status" value="1"/>
</dbReference>
<reference evidence="2 3" key="1">
    <citation type="submission" date="2019-11" db="EMBL/GenBank/DDBJ databases">
        <authorList>
            <person name="Li J."/>
        </authorList>
    </citation>
    <scope>NUCLEOTIDE SEQUENCE [LARGE SCALE GENOMIC DNA]</scope>
    <source>
        <strain evidence="2 3">J4</strain>
    </source>
</reference>